<evidence type="ECO:0000256" key="6">
    <source>
        <dbReference type="ARBA" id="ARBA00022777"/>
    </source>
</evidence>
<evidence type="ECO:0000256" key="1">
    <source>
        <dbReference type="ARBA" id="ARBA00009684"/>
    </source>
</evidence>
<dbReference type="Proteomes" id="UP001191082">
    <property type="component" value="Unassembled WGS sequence"/>
</dbReference>
<dbReference type="EMBL" id="VCPC01000001">
    <property type="protein sequence ID" value="TMV15233.1"/>
    <property type="molecule type" value="Genomic_DNA"/>
</dbReference>
<evidence type="ECO:0000256" key="9">
    <source>
        <dbReference type="ARBA" id="ARBA00032554"/>
    </source>
</evidence>
<comment type="catalytic activity">
    <reaction evidence="10">
        <text>4-CDP-2-C-methyl-D-erythritol + ATP = 4-CDP-2-C-methyl-D-erythritol 2-phosphate + ADP + H(+)</text>
        <dbReference type="Rhea" id="RHEA:18437"/>
        <dbReference type="ChEBI" id="CHEBI:15378"/>
        <dbReference type="ChEBI" id="CHEBI:30616"/>
        <dbReference type="ChEBI" id="CHEBI:57823"/>
        <dbReference type="ChEBI" id="CHEBI:57919"/>
        <dbReference type="ChEBI" id="CHEBI:456216"/>
        <dbReference type="EC" id="2.7.1.148"/>
    </reaction>
</comment>
<evidence type="ECO:0000256" key="10">
    <source>
        <dbReference type="HAMAP-Rule" id="MF_00061"/>
    </source>
</evidence>
<dbReference type="InterPro" id="IPR004424">
    <property type="entry name" value="IspE"/>
</dbReference>
<dbReference type="Pfam" id="PF00288">
    <property type="entry name" value="GHMP_kinases_N"/>
    <property type="match status" value="1"/>
</dbReference>
<gene>
    <name evidence="10" type="primary">ispE</name>
    <name evidence="13" type="ORF">FGK64_04535</name>
</gene>
<keyword evidence="6 10" id="KW-0418">Kinase</keyword>
<feature type="active site" evidence="10">
    <location>
        <position position="11"/>
    </location>
</feature>
<evidence type="ECO:0000256" key="5">
    <source>
        <dbReference type="ARBA" id="ARBA00022741"/>
    </source>
</evidence>
<dbReference type="Pfam" id="PF08544">
    <property type="entry name" value="GHMP_kinases_C"/>
    <property type="match status" value="1"/>
</dbReference>
<evidence type="ECO:0000259" key="12">
    <source>
        <dbReference type="Pfam" id="PF08544"/>
    </source>
</evidence>
<dbReference type="RefSeq" id="WP_138862582.1">
    <property type="nucleotide sequence ID" value="NZ_VCPC01000001.1"/>
</dbReference>
<comment type="similarity">
    <text evidence="1 10">Belongs to the GHMP kinase family. IspE subfamily.</text>
</comment>
<dbReference type="NCBIfam" id="NF011202">
    <property type="entry name" value="PRK14608.1"/>
    <property type="match status" value="1"/>
</dbReference>
<dbReference type="InterPro" id="IPR013750">
    <property type="entry name" value="GHMP_kinase_C_dom"/>
</dbReference>
<evidence type="ECO:0000259" key="11">
    <source>
        <dbReference type="Pfam" id="PF00288"/>
    </source>
</evidence>
<reference evidence="13 14" key="1">
    <citation type="submission" date="2019-05" db="EMBL/GenBank/DDBJ databases">
        <title>Marivita sp. nov. isolated from sea sediment.</title>
        <authorList>
            <person name="Kim W."/>
        </authorList>
    </citation>
    <scope>NUCLEOTIDE SEQUENCE [LARGE SCALE GENOMIC DNA]</scope>
    <source>
        <strain evidence="13 14">CAU 1492</strain>
    </source>
</reference>
<evidence type="ECO:0000256" key="3">
    <source>
        <dbReference type="ARBA" id="ARBA00017473"/>
    </source>
</evidence>
<dbReference type="Gene3D" id="3.30.230.10">
    <property type="match status" value="1"/>
</dbReference>
<evidence type="ECO:0000256" key="7">
    <source>
        <dbReference type="ARBA" id="ARBA00022840"/>
    </source>
</evidence>
<keyword evidence="8 10" id="KW-0414">Isoprene biosynthesis</keyword>
<comment type="pathway">
    <text evidence="10">Isoprenoid biosynthesis; isopentenyl diphosphate biosynthesis via DXP pathway; isopentenyl diphosphate from 1-deoxy-D-xylulose 5-phosphate: step 3/6.</text>
</comment>
<dbReference type="HAMAP" id="MF_00061">
    <property type="entry name" value="IspE"/>
    <property type="match status" value="1"/>
</dbReference>
<evidence type="ECO:0000256" key="8">
    <source>
        <dbReference type="ARBA" id="ARBA00023229"/>
    </source>
</evidence>
<keyword evidence="7 10" id="KW-0067">ATP-binding</keyword>
<comment type="caution">
    <text evidence="13">The sequence shown here is derived from an EMBL/GenBank/DDBJ whole genome shotgun (WGS) entry which is preliminary data.</text>
</comment>
<keyword evidence="14" id="KW-1185">Reference proteome</keyword>
<evidence type="ECO:0000313" key="13">
    <source>
        <dbReference type="EMBL" id="TMV15233.1"/>
    </source>
</evidence>
<dbReference type="SUPFAM" id="SSF54211">
    <property type="entry name" value="Ribosomal protein S5 domain 2-like"/>
    <property type="match status" value="1"/>
</dbReference>
<dbReference type="PANTHER" id="PTHR43527:SF2">
    <property type="entry name" value="4-DIPHOSPHOCYTIDYL-2-C-METHYL-D-ERYTHRITOL KINASE, CHLOROPLASTIC"/>
    <property type="match status" value="1"/>
</dbReference>
<dbReference type="PANTHER" id="PTHR43527">
    <property type="entry name" value="4-DIPHOSPHOCYTIDYL-2-C-METHYL-D-ERYTHRITOL KINASE, CHLOROPLASTIC"/>
    <property type="match status" value="1"/>
</dbReference>
<dbReference type="InterPro" id="IPR036554">
    <property type="entry name" value="GHMP_kinase_C_sf"/>
</dbReference>
<evidence type="ECO:0000256" key="4">
    <source>
        <dbReference type="ARBA" id="ARBA00022679"/>
    </source>
</evidence>
<keyword evidence="5 10" id="KW-0547">Nucleotide-binding</keyword>
<keyword evidence="4 10" id="KW-0808">Transferase</keyword>
<accession>A0ABY2XE04</accession>
<protein>
    <recommendedName>
        <fullName evidence="3 10">4-diphosphocytidyl-2-C-methyl-D-erythritol kinase</fullName>
        <shortName evidence="10">CMK</shortName>
        <ecNumber evidence="2 10">2.7.1.148</ecNumber>
    </recommendedName>
    <alternativeName>
        <fullName evidence="9 10">4-(cytidine-5'-diphospho)-2-C-methyl-D-erythritol kinase</fullName>
    </alternativeName>
</protein>
<dbReference type="InterPro" id="IPR014721">
    <property type="entry name" value="Ribsml_uS5_D2-typ_fold_subgr"/>
</dbReference>
<feature type="domain" description="GHMP kinase N-terminal" evidence="11">
    <location>
        <begin position="68"/>
        <end position="108"/>
    </location>
</feature>
<feature type="active site" evidence="10">
    <location>
        <position position="121"/>
    </location>
</feature>
<feature type="domain" description="GHMP kinase C-terminal" evidence="12">
    <location>
        <begin position="191"/>
        <end position="254"/>
    </location>
</feature>
<dbReference type="EC" id="2.7.1.148" evidence="2 10"/>
<evidence type="ECO:0000256" key="2">
    <source>
        <dbReference type="ARBA" id="ARBA00012052"/>
    </source>
</evidence>
<feature type="binding site" evidence="10">
    <location>
        <begin position="90"/>
        <end position="100"/>
    </location>
    <ligand>
        <name>ATP</name>
        <dbReference type="ChEBI" id="CHEBI:30616"/>
    </ligand>
</feature>
<sequence length="267" mass="27688">MSATTEFAPAKINLTLHVTGRRDDGYHLLDSLVVFARVGDSLTIADAPEMALSVTGRFRDGVPEDARNLVWKAAEAAGRRLAITLDKTLPHGAGIGGGSADAAAVLRYCGAGALAAGIGADVPVCLSNMPQRMQDIGATLTPAAKVPALNIVLVHPGVHVPTPQVFAALISRENPDMGVFPGWDDAQAFTEWLRQGRNDMQEAAISIAPHIGAVLDALGDADLARMSGSGSACFGIYPGPEAAAAAARRIQAAHPDWWAVATQTIAA</sequence>
<dbReference type="InterPro" id="IPR006204">
    <property type="entry name" value="GHMP_kinase_N_dom"/>
</dbReference>
<dbReference type="InterPro" id="IPR020568">
    <property type="entry name" value="Ribosomal_Su5_D2-typ_SF"/>
</dbReference>
<dbReference type="GO" id="GO:0050515">
    <property type="term" value="F:4-(cytidine 5'-diphospho)-2-C-methyl-D-erythritol kinase activity"/>
    <property type="evidence" value="ECO:0007669"/>
    <property type="project" value="UniProtKB-EC"/>
</dbReference>
<dbReference type="PIRSF" id="PIRSF010376">
    <property type="entry name" value="IspE"/>
    <property type="match status" value="1"/>
</dbReference>
<proteinExistence type="inferred from homology"/>
<evidence type="ECO:0000313" key="14">
    <source>
        <dbReference type="Proteomes" id="UP001191082"/>
    </source>
</evidence>
<dbReference type="SUPFAM" id="SSF55060">
    <property type="entry name" value="GHMP Kinase, C-terminal domain"/>
    <property type="match status" value="1"/>
</dbReference>
<name>A0ABY2XE04_9RHOB</name>
<dbReference type="Gene3D" id="3.30.70.890">
    <property type="entry name" value="GHMP kinase, C-terminal domain"/>
    <property type="match status" value="1"/>
</dbReference>
<comment type="function">
    <text evidence="10">Catalyzes the phosphorylation of the position 2 hydroxy group of 4-diphosphocytidyl-2C-methyl-D-erythritol.</text>
</comment>
<organism evidence="13 14">
    <name type="scientific">Arenibacterium halophilum</name>
    <dbReference type="NCBI Taxonomy" id="2583821"/>
    <lineage>
        <taxon>Bacteria</taxon>
        <taxon>Pseudomonadati</taxon>
        <taxon>Pseudomonadota</taxon>
        <taxon>Alphaproteobacteria</taxon>
        <taxon>Rhodobacterales</taxon>
        <taxon>Paracoccaceae</taxon>
        <taxon>Arenibacterium</taxon>
    </lineage>
</organism>